<evidence type="ECO:0000256" key="5">
    <source>
        <dbReference type="ARBA" id="ARBA00022741"/>
    </source>
</evidence>
<sequence>ITLLPQAVQVLGMSFHELVTNSAKYGAFQNESGRVALTWQLRDDSSLFVEWVEESGNTDEAPQLSTPPGFGSTVLTGFAQSMLDGRASFEMEAGTLRWSLSIPAEHFQPTART</sequence>
<dbReference type="GO" id="GO:0005524">
    <property type="term" value="F:ATP binding"/>
    <property type="evidence" value="ECO:0007669"/>
    <property type="project" value="UniProtKB-KW"/>
</dbReference>
<dbReference type="EMBL" id="LAZR01034121">
    <property type="protein sequence ID" value="KKL46199.1"/>
    <property type="molecule type" value="Genomic_DNA"/>
</dbReference>
<protein>
    <recommendedName>
        <fullName evidence="2">histidine kinase</fullName>
        <ecNumber evidence="2">2.7.13.3</ecNumber>
    </recommendedName>
</protein>
<dbReference type="EC" id="2.7.13.3" evidence="2"/>
<evidence type="ECO:0000256" key="7">
    <source>
        <dbReference type="ARBA" id="ARBA00022840"/>
    </source>
</evidence>
<evidence type="ECO:0000256" key="1">
    <source>
        <dbReference type="ARBA" id="ARBA00000085"/>
    </source>
</evidence>
<dbReference type="InterPro" id="IPR036890">
    <property type="entry name" value="HATPase_C_sf"/>
</dbReference>
<comment type="catalytic activity">
    <reaction evidence="1">
        <text>ATP + protein L-histidine = ADP + protein N-phospho-L-histidine.</text>
        <dbReference type="EC" id="2.7.13.3"/>
    </reaction>
</comment>
<keyword evidence="4" id="KW-0808">Transferase</keyword>
<evidence type="ECO:0000256" key="4">
    <source>
        <dbReference type="ARBA" id="ARBA00022679"/>
    </source>
</evidence>
<evidence type="ECO:0000313" key="8">
    <source>
        <dbReference type="EMBL" id="KKL46199.1"/>
    </source>
</evidence>
<proteinExistence type="predicted"/>
<dbReference type="PANTHER" id="PTHR41523:SF8">
    <property type="entry name" value="ETHYLENE RESPONSE SENSOR PROTEIN"/>
    <property type="match status" value="1"/>
</dbReference>
<feature type="non-terminal residue" evidence="8">
    <location>
        <position position="1"/>
    </location>
</feature>
<keyword evidence="7" id="KW-0067">ATP-binding</keyword>
<keyword evidence="6" id="KW-0418">Kinase</keyword>
<organism evidence="8">
    <name type="scientific">marine sediment metagenome</name>
    <dbReference type="NCBI Taxonomy" id="412755"/>
    <lineage>
        <taxon>unclassified sequences</taxon>
        <taxon>metagenomes</taxon>
        <taxon>ecological metagenomes</taxon>
    </lineage>
</organism>
<evidence type="ECO:0000256" key="3">
    <source>
        <dbReference type="ARBA" id="ARBA00022553"/>
    </source>
</evidence>
<dbReference type="GO" id="GO:0004673">
    <property type="term" value="F:protein histidine kinase activity"/>
    <property type="evidence" value="ECO:0007669"/>
    <property type="project" value="UniProtKB-EC"/>
</dbReference>
<dbReference type="Gene3D" id="3.30.565.10">
    <property type="entry name" value="Histidine kinase-like ATPase, C-terminal domain"/>
    <property type="match status" value="1"/>
</dbReference>
<name>A0A0F9CAT7_9ZZZZ</name>
<evidence type="ECO:0000256" key="6">
    <source>
        <dbReference type="ARBA" id="ARBA00022777"/>
    </source>
</evidence>
<comment type="caution">
    <text evidence="8">The sequence shown here is derived from an EMBL/GenBank/DDBJ whole genome shotgun (WGS) entry which is preliminary data.</text>
</comment>
<reference evidence="8" key="1">
    <citation type="journal article" date="2015" name="Nature">
        <title>Complex archaea that bridge the gap between prokaryotes and eukaryotes.</title>
        <authorList>
            <person name="Spang A."/>
            <person name="Saw J.H."/>
            <person name="Jorgensen S.L."/>
            <person name="Zaremba-Niedzwiedzka K."/>
            <person name="Martijn J."/>
            <person name="Lind A.E."/>
            <person name="van Eijk R."/>
            <person name="Schleper C."/>
            <person name="Guy L."/>
            <person name="Ettema T.J."/>
        </authorList>
    </citation>
    <scope>NUCLEOTIDE SEQUENCE</scope>
</reference>
<accession>A0A0F9CAT7</accession>
<gene>
    <name evidence="8" type="ORF">LCGC14_2347930</name>
</gene>
<dbReference type="AlphaFoldDB" id="A0A0F9CAT7"/>
<evidence type="ECO:0000256" key="2">
    <source>
        <dbReference type="ARBA" id="ARBA00012438"/>
    </source>
</evidence>
<keyword evidence="3" id="KW-0597">Phosphoprotein</keyword>
<dbReference type="PANTHER" id="PTHR41523">
    <property type="entry name" value="TWO-COMPONENT SYSTEM SENSOR PROTEIN"/>
    <property type="match status" value="1"/>
</dbReference>
<keyword evidence="5" id="KW-0547">Nucleotide-binding</keyword>